<organism evidence="2 3">
    <name type="scientific">Xenorhabdus ehlersii</name>
    <dbReference type="NCBI Taxonomy" id="290111"/>
    <lineage>
        <taxon>Bacteria</taxon>
        <taxon>Pseudomonadati</taxon>
        <taxon>Pseudomonadota</taxon>
        <taxon>Gammaproteobacteria</taxon>
        <taxon>Enterobacterales</taxon>
        <taxon>Morganellaceae</taxon>
        <taxon>Xenorhabdus</taxon>
    </lineage>
</organism>
<comment type="caution">
    <text evidence="2">The sequence shown here is derived from an EMBL/GenBank/DDBJ whole genome shotgun (WGS) entry which is preliminary data.</text>
</comment>
<feature type="compositionally biased region" description="Basic and acidic residues" evidence="1">
    <location>
        <begin position="12"/>
        <end position="35"/>
    </location>
</feature>
<accession>A0A2D0IZF0</accession>
<evidence type="ECO:0000256" key="1">
    <source>
        <dbReference type="SAM" id="MobiDB-lite"/>
    </source>
</evidence>
<protein>
    <submittedName>
        <fullName evidence="2">RHS repeat-associated core domain-containing protein</fullName>
    </submittedName>
</protein>
<dbReference type="AlphaFoldDB" id="A0A2D0IZF0"/>
<gene>
    <name evidence="2" type="ORF">Xehl_00287</name>
</gene>
<evidence type="ECO:0000313" key="3">
    <source>
        <dbReference type="Proteomes" id="UP000225605"/>
    </source>
</evidence>
<name>A0A2D0IZF0_9GAMM</name>
<sequence length="97" mass="10598">MAARGGKGGLIPHKDGEKAVWVNHDDNPGRNPGNEKYRAVITVKKDGVDILNKHTDIAKVDYKETGFKDGVLSKTNEPKAKGIGFRINSTKLLNQSK</sequence>
<reference evidence="2 3" key="1">
    <citation type="journal article" date="2017" name="Nat. Microbiol.">
        <title>Natural product diversity associated with the nematode symbionts Photorhabdus and Xenorhabdus.</title>
        <authorList>
            <person name="Tobias N.J."/>
            <person name="Wolff H."/>
            <person name="Djahanschiri B."/>
            <person name="Grundmann F."/>
            <person name="Kronenwerth M."/>
            <person name="Shi Y.M."/>
            <person name="Simonyi S."/>
            <person name="Grun P."/>
            <person name="Shapiro-Ilan D."/>
            <person name="Pidot S.J."/>
            <person name="Stinear T.P."/>
            <person name="Ebersberger I."/>
            <person name="Bode H.B."/>
        </authorList>
    </citation>
    <scope>NUCLEOTIDE SEQUENCE [LARGE SCALE GENOMIC DNA]</scope>
    <source>
        <strain evidence="2 3">DSM 16337</strain>
    </source>
</reference>
<proteinExistence type="predicted"/>
<dbReference type="Proteomes" id="UP000225605">
    <property type="component" value="Unassembled WGS sequence"/>
</dbReference>
<evidence type="ECO:0000313" key="2">
    <source>
        <dbReference type="EMBL" id="PHM27292.1"/>
    </source>
</evidence>
<feature type="region of interest" description="Disordered" evidence="1">
    <location>
        <begin position="1"/>
        <end position="35"/>
    </location>
</feature>
<dbReference type="EMBL" id="NIBT01000001">
    <property type="protein sequence ID" value="PHM27292.1"/>
    <property type="molecule type" value="Genomic_DNA"/>
</dbReference>